<sequence length="113" mass="13370">MDREAFKTEFRRKVPVLDIDHTTFWLLQPFFNWAGLQGRYLMSNIGSISNEFVTGTLTVTPPYIHPMRENYRNYWLWRRVLKDLATMGVAQPKIQRPMKYMAMKMISLGNSAH</sequence>
<keyword evidence="2" id="KW-1185">Reference proteome</keyword>
<name>W7N0J0_GIBM7</name>
<organism evidence="1 2">
    <name type="scientific">Gibberella moniliformis (strain M3125 / FGSC 7600)</name>
    <name type="common">Maize ear and stalk rot fungus</name>
    <name type="synonym">Fusarium verticillioides</name>
    <dbReference type="NCBI Taxonomy" id="334819"/>
    <lineage>
        <taxon>Eukaryota</taxon>
        <taxon>Fungi</taxon>
        <taxon>Dikarya</taxon>
        <taxon>Ascomycota</taxon>
        <taxon>Pezizomycotina</taxon>
        <taxon>Sordariomycetes</taxon>
        <taxon>Hypocreomycetidae</taxon>
        <taxon>Hypocreales</taxon>
        <taxon>Nectriaceae</taxon>
        <taxon>Fusarium</taxon>
        <taxon>Fusarium fujikuroi species complex</taxon>
    </lineage>
</organism>
<protein>
    <submittedName>
        <fullName evidence="1">Uncharacterized protein</fullName>
    </submittedName>
</protein>
<accession>W7N0J0</accession>
<dbReference type="EMBL" id="CM000581">
    <property type="protein sequence ID" value="EWG53675.1"/>
    <property type="molecule type" value="Genomic_DNA"/>
</dbReference>
<dbReference type="RefSeq" id="XP_018759866.1">
    <property type="nucleotide sequence ID" value="XM_018901387.1"/>
</dbReference>
<dbReference type="VEuPathDB" id="FungiDB:FVEG_12055"/>
<dbReference type="EMBL" id="DS022259">
    <property type="protein sequence ID" value="EWG53675.1"/>
    <property type="molecule type" value="Genomic_DNA"/>
</dbReference>
<reference evidence="1 2" key="1">
    <citation type="journal article" date="2010" name="Nature">
        <title>Comparative genomics reveals mobile pathogenicity chromosomes in Fusarium.</title>
        <authorList>
            <person name="Ma L.J."/>
            <person name="van der Does H.C."/>
            <person name="Borkovich K.A."/>
            <person name="Coleman J.J."/>
            <person name="Daboussi M.J."/>
            <person name="Di Pietro A."/>
            <person name="Dufresne M."/>
            <person name="Freitag M."/>
            <person name="Grabherr M."/>
            <person name="Henrissat B."/>
            <person name="Houterman P.M."/>
            <person name="Kang S."/>
            <person name="Shim W.B."/>
            <person name="Woloshuk C."/>
            <person name="Xie X."/>
            <person name="Xu J.R."/>
            <person name="Antoniw J."/>
            <person name="Baker S.E."/>
            <person name="Bluhm B.H."/>
            <person name="Breakspear A."/>
            <person name="Brown D.W."/>
            <person name="Butchko R.A."/>
            <person name="Chapman S."/>
            <person name="Coulson R."/>
            <person name="Coutinho P.M."/>
            <person name="Danchin E.G."/>
            <person name="Diener A."/>
            <person name="Gale L.R."/>
            <person name="Gardiner D.M."/>
            <person name="Goff S."/>
            <person name="Hammond-Kosack K.E."/>
            <person name="Hilburn K."/>
            <person name="Hua-Van A."/>
            <person name="Jonkers W."/>
            <person name="Kazan K."/>
            <person name="Kodira C.D."/>
            <person name="Koehrsen M."/>
            <person name="Kumar L."/>
            <person name="Lee Y.H."/>
            <person name="Li L."/>
            <person name="Manners J.M."/>
            <person name="Miranda-Saavedra D."/>
            <person name="Mukherjee M."/>
            <person name="Park G."/>
            <person name="Park J."/>
            <person name="Park S.Y."/>
            <person name="Proctor R.H."/>
            <person name="Regev A."/>
            <person name="Ruiz-Roldan M.C."/>
            <person name="Sain D."/>
            <person name="Sakthikumar S."/>
            <person name="Sykes S."/>
            <person name="Schwartz D.C."/>
            <person name="Turgeon B.G."/>
            <person name="Wapinski I."/>
            <person name="Yoder O."/>
            <person name="Young S."/>
            <person name="Zeng Q."/>
            <person name="Zhou S."/>
            <person name="Galagan J."/>
            <person name="Cuomo C.A."/>
            <person name="Kistler H.C."/>
            <person name="Rep M."/>
        </authorList>
    </citation>
    <scope>NUCLEOTIDE SEQUENCE [LARGE SCALE GENOMIC DNA]</scope>
    <source>
        <strain evidence="2">M3125 / FGSC 7600</strain>
    </source>
</reference>
<proteinExistence type="predicted"/>
<dbReference type="KEGG" id="fvr:FVEG_12055"/>
<dbReference type="GeneID" id="30069529"/>
<evidence type="ECO:0000313" key="1">
    <source>
        <dbReference type="EMBL" id="EWG53675.1"/>
    </source>
</evidence>
<dbReference type="OrthoDB" id="1262810at2759"/>
<evidence type="ECO:0000313" key="2">
    <source>
        <dbReference type="Proteomes" id="UP000009096"/>
    </source>
</evidence>
<dbReference type="Proteomes" id="UP000009096">
    <property type="component" value="Chromosome 4"/>
</dbReference>
<dbReference type="AlphaFoldDB" id="W7N0J0"/>
<gene>
    <name evidence="1" type="ORF">FVEG_12055</name>
</gene>